<evidence type="ECO:0000313" key="2">
    <source>
        <dbReference type="EMBL" id="QHL87948.1"/>
    </source>
</evidence>
<evidence type="ECO:0000313" key="3">
    <source>
        <dbReference type="Proteomes" id="UP000464214"/>
    </source>
</evidence>
<organism evidence="2 3">
    <name type="scientific">Nibribacter ruber</name>
    <dbReference type="NCBI Taxonomy" id="2698458"/>
    <lineage>
        <taxon>Bacteria</taxon>
        <taxon>Pseudomonadati</taxon>
        <taxon>Bacteroidota</taxon>
        <taxon>Cytophagia</taxon>
        <taxon>Cytophagales</taxon>
        <taxon>Hymenobacteraceae</taxon>
        <taxon>Nibribacter</taxon>
    </lineage>
</organism>
<accession>A0A6P1P0N6</accession>
<evidence type="ECO:0000259" key="1">
    <source>
        <dbReference type="Pfam" id="PF20276"/>
    </source>
</evidence>
<dbReference type="InterPro" id="IPR046920">
    <property type="entry name" value="ABC-3C_CTD1"/>
</dbReference>
<dbReference type="Pfam" id="PF20276">
    <property type="entry name" value="CTD1"/>
    <property type="match status" value="1"/>
</dbReference>
<proteinExistence type="predicted"/>
<dbReference type="Proteomes" id="UP000464214">
    <property type="component" value="Chromosome"/>
</dbReference>
<name>A0A6P1P0N6_9BACT</name>
<gene>
    <name evidence="2" type="ORF">GU926_11100</name>
</gene>
<reference evidence="2 3" key="1">
    <citation type="submission" date="2020-01" db="EMBL/GenBank/DDBJ databases">
        <authorList>
            <person name="Kim M."/>
        </authorList>
    </citation>
    <scope>NUCLEOTIDE SEQUENCE [LARGE SCALE GENOMIC DNA]</scope>
    <source>
        <strain evidence="2 3">BT10</strain>
    </source>
</reference>
<dbReference type="KEGG" id="nib:GU926_11100"/>
<dbReference type="RefSeq" id="WP_160691840.1">
    <property type="nucleotide sequence ID" value="NZ_CP047897.1"/>
</dbReference>
<sequence length="422" mass="48666">MEVSLISEEKHHCAAPTWNGFVYQGKIALIVVLDLLLGQDQNWQDYALELEWREDFSIKNQERYISIHQVKCKGGSGAAEYQEAVDKLLANIYQTESLEEPTTLPIRCLHTACSIISPEWNGITLYDYGAGKCFMPIEFIDKELLSRISNYLNKIDPENSGNRGTTFYDRCLLYLCNKITAKIQDIHRINHTGVRVADIDKRIPFEEIIATLQKNYNANSEDYYTFRIKETFNKAFENFFSENNITEELSKEQYTKLCVYSSLINCLANDKFRHFCLAIFPGADIIEESGFPEHHAHIITDNFCEILSHISLRADIADKDYKLQYHKGGANYLPTSLGDKKLRIINELRKNIHKDAYLRVLYEVRTIITKSVSFASLGKELGHIMNIQNLEHSSEIREKINQIQAIEMIDRVAAKQRIDTDD</sequence>
<dbReference type="EMBL" id="CP047897">
    <property type="protein sequence ID" value="QHL87948.1"/>
    <property type="molecule type" value="Genomic_DNA"/>
</dbReference>
<protein>
    <recommendedName>
        <fullName evidence="1">ABC-three component systems C-terminal domain-containing protein</fullName>
    </recommendedName>
</protein>
<feature type="domain" description="ABC-three component systems C-terminal" evidence="1">
    <location>
        <begin position="123"/>
        <end position="371"/>
    </location>
</feature>
<dbReference type="AlphaFoldDB" id="A0A6P1P0N6"/>
<keyword evidence="3" id="KW-1185">Reference proteome</keyword>